<sequence length="132" mass="14523">MPRLRNLVIGVHDPDDEDEVEFPSWTDSSQSVSLIASELRAISLVVTFDAEGGAMPEIDGLCLRWLEVALPDLLRNCIVYNGLLESISYSGTGTGDRSAFPIQLLREFARNVFLDDIRVLDAENQSDPAVAT</sequence>
<dbReference type="InParanoid" id="A0A165GFW0"/>
<keyword evidence="2" id="KW-1185">Reference proteome</keyword>
<protein>
    <submittedName>
        <fullName evidence="1">Uncharacterized protein</fullName>
    </submittedName>
</protein>
<proteinExistence type="predicted"/>
<dbReference type="Proteomes" id="UP000077266">
    <property type="component" value="Unassembled WGS sequence"/>
</dbReference>
<reference evidence="1 2" key="1">
    <citation type="journal article" date="2016" name="Mol. Biol. Evol.">
        <title>Comparative Genomics of Early-Diverging Mushroom-Forming Fungi Provides Insights into the Origins of Lignocellulose Decay Capabilities.</title>
        <authorList>
            <person name="Nagy L.G."/>
            <person name="Riley R."/>
            <person name="Tritt A."/>
            <person name="Adam C."/>
            <person name="Daum C."/>
            <person name="Floudas D."/>
            <person name="Sun H."/>
            <person name="Yadav J.S."/>
            <person name="Pangilinan J."/>
            <person name="Larsson K.H."/>
            <person name="Matsuura K."/>
            <person name="Barry K."/>
            <person name="Labutti K."/>
            <person name="Kuo R."/>
            <person name="Ohm R.A."/>
            <person name="Bhattacharya S.S."/>
            <person name="Shirouzu T."/>
            <person name="Yoshinaga Y."/>
            <person name="Martin F.M."/>
            <person name="Grigoriev I.V."/>
            <person name="Hibbett D.S."/>
        </authorList>
    </citation>
    <scope>NUCLEOTIDE SEQUENCE [LARGE SCALE GENOMIC DNA]</scope>
    <source>
        <strain evidence="1 2">HHB12029</strain>
    </source>
</reference>
<evidence type="ECO:0000313" key="1">
    <source>
        <dbReference type="EMBL" id="KZV90458.1"/>
    </source>
</evidence>
<dbReference type="AlphaFoldDB" id="A0A165GFW0"/>
<organism evidence="1 2">
    <name type="scientific">Exidia glandulosa HHB12029</name>
    <dbReference type="NCBI Taxonomy" id="1314781"/>
    <lineage>
        <taxon>Eukaryota</taxon>
        <taxon>Fungi</taxon>
        <taxon>Dikarya</taxon>
        <taxon>Basidiomycota</taxon>
        <taxon>Agaricomycotina</taxon>
        <taxon>Agaricomycetes</taxon>
        <taxon>Auriculariales</taxon>
        <taxon>Exidiaceae</taxon>
        <taxon>Exidia</taxon>
    </lineage>
</organism>
<evidence type="ECO:0000313" key="2">
    <source>
        <dbReference type="Proteomes" id="UP000077266"/>
    </source>
</evidence>
<gene>
    <name evidence="1" type="ORF">EXIGLDRAFT_770786</name>
</gene>
<name>A0A165GFW0_EXIGL</name>
<dbReference type="EMBL" id="KV426048">
    <property type="protein sequence ID" value="KZV90458.1"/>
    <property type="molecule type" value="Genomic_DNA"/>
</dbReference>
<accession>A0A165GFW0</accession>